<dbReference type="GO" id="GO:0016592">
    <property type="term" value="C:mediator complex"/>
    <property type="evidence" value="ECO:0007669"/>
    <property type="project" value="InterPro"/>
</dbReference>
<dbReference type="GO" id="GO:2000762">
    <property type="term" value="P:regulation of phenylpropanoid metabolic process"/>
    <property type="evidence" value="ECO:0007669"/>
    <property type="project" value="InterPro"/>
</dbReference>
<protein>
    <submittedName>
        <fullName evidence="1">Uncharacterized protein</fullName>
    </submittedName>
</protein>
<accession>A0A9Q0HJT3</accession>
<keyword evidence="2" id="KW-1185">Reference proteome</keyword>
<name>A0A9Q0HJT3_9POAL</name>
<sequence length="285" mass="31753">MAEAPRPPLQISQPPTTAISDLERTVMATVTLSETRGDPPWLCAAKVAQCCGSGTSEPGFPNADLASILVSNLCFSHNTPSMWKLLEQAMATQLVYPLHVLALLTPRVVPNRREQPKAYRLYLELMRQYATSFSLLKAASLKKMVTTSIDVALQLSDTYGVEKMNFGMAVVLFLVNVLTDLLDFILDDWGLLFASEAQFVKEGSQSMHVDMKGGLNNNRSKYHQQLRQPNVFTALEVMENLCSSKFVQVSLRLVYRNLLGPNHSMVCFRGSRLSRIIICIQACHL</sequence>
<dbReference type="Proteomes" id="UP001151287">
    <property type="component" value="Unassembled WGS sequence"/>
</dbReference>
<reference evidence="1" key="1">
    <citation type="journal article" date="2022" name="Cell">
        <title>Repeat-based holocentromeres influence genome architecture and karyotype evolution.</title>
        <authorList>
            <person name="Hofstatter P.G."/>
            <person name="Thangavel G."/>
            <person name="Lux T."/>
            <person name="Neumann P."/>
            <person name="Vondrak T."/>
            <person name="Novak P."/>
            <person name="Zhang M."/>
            <person name="Costa L."/>
            <person name="Castellani M."/>
            <person name="Scott A."/>
            <person name="Toegelov H."/>
            <person name="Fuchs J."/>
            <person name="Mata-Sucre Y."/>
            <person name="Dias Y."/>
            <person name="Vanzela A.L.L."/>
            <person name="Huettel B."/>
            <person name="Almeida C.C.S."/>
            <person name="Simkova H."/>
            <person name="Souza G."/>
            <person name="Pedrosa-Harand A."/>
            <person name="Macas J."/>
            <person name="Mayer K.F.X."/>
            <person name="Houben A."/>
            <person name="Marques A."/>
        </authorList>
    </citation>
    <scope>NUCLEOTIDE SEQUENCE</scope>
    <source>
        <strain evidence="1">RhyBre1mFocal</strain>
    </source>
</reference>
<evidence type="ECO:0000313" key="2">
    <source>
        <dbReference type="Proteomes" id="UP001151287"/>
    </source>
</evidence>
<dbReference type="PANTHER" id="PTHR33739:SF3">
    <property type="entry name" value="OS07G0681500 PROTEIN"/>
    <property type="match status" value="1"/>
</dbReference>
<evidence type="ECO:0000313" key="1">
    <source>
        <dbReference type="EMBL" id="KAJ1688857.1"/>
    </source>
</evidence>
<gene>
    <name evidence="1" type="ORF">LUZ63_013012</name>
</gene>
<organism evidence="1 2">
    <name type="scientific">Rhynchospora breviuscula</name>
    <dbReference type="NCBI Taxonomy" id="2022672"/>
    <lineage>
        <taxon>Eukaryota</taxon>
        <taxon>Viridiplantae</taxon>
        <taxon>Streptophyta</taxon>
        <taxon>Embryophyta</taxon>
        <taxon>Tracheophyta</taxon>
        <taxon>Spermatophyta</taxon>
        <taxon>Magnoliopsida</taxon>
        <taxon>Liliopsida</taxon>
        <taxon>Poales</taxon>
        <taxon>Cyperaceae</taxon>
        <taxon>Cyperoideae</taxon>
        <taxon>Rhynchosporeae</taxon>
        <taxon>Rhynchospora</taxon>
    </lineage>
</organism>
<dbReference type="EMBL" id="JAMQYH010000004">
    <property type="protein sequence ID" value="KAJ1688857.1"/>
    <property type="molecule type" value="Genomic_DNA"/>
</dbReference>
<comment type="caution">
    <text evidence="1">The sequence shown here is derived from an EMBL/GenBank/DDBJ whole genome shotgun (WGS) entry which is preliminary data.</text>
</comment>
<dbReference type="OrthoDB" id="695697at2759"/>
<dbReference type="PANTHER" id="PTHR33739">
    <property type="entry name" value="OS07G0681500 PROTEIN"/>
    <property type="match status" value="1"/>
</dbReference>
<dbReference type="InterPro" id="IPR039638">
    <property type="entry name" value="MED33A/B"/>
</dbReference>
<dbReference type="AlphaFoldDB" id="A0A9Q0HJT3"/>
<proteinExistence type="predicted"/>